<dbReference type="InterPro" id="IPR001766">
    <property type="entry name" value="Fork_head_dom"/>
</dbReference>
<gene>
    <name evidence="5" type="ORF">ARMOST_06870</name>
</gene>
<feature type="compositionally biased region" description="Low complexity" evidence="3">
    <location>
        <begin position="802"/>
        <end position="815"/>
    </location>
</feature>
<feature type="compositionally biased region" description="Basic and acidic residues" evidence="3">
    <location>
        <begin position="19"/>
        <end position="29"/>
    </location>
</feature>
<evidence type="ECO:0000256" key="3">
    <source>
        <dbReference type="SAM" id="MobiDB-lite"/>
    </source>
</evidence>
<feature type="compositionally biased region" description="Polar residues" evidence="3">
    <location>
        <begin position="522"/>
        <end position="531"/>
    </location>
</feature>
<feature type="region of interest" description="Disordered" evidence="3">
    <location>
        <begin position="1"/>
        <end position="234"/>
    </location>
</feature>
<feature type="compositionally biased region" description="Polar residues" evidence="3">
    <location>
        <begin position="197"/>
        <end position="234"/>
    </location>
</feature>
<feature type="compositionally biased region" description="Polar residues" evidence="3">
    <location>
        <begin position="732"/>
        <end position="743"/>
    </location>
</feature>
<dbReference type="SUPFAM" id="SSF46785">
    <property type="entry name" value="Winged helix' DNA-binding domain"/>
    <property type="match status" value="1"/>
</dbReference>
<dbReference type="Pfam" id="PF00250">
    <property type="entry name" value="Forkhead"/>
    <property type="match status" value="1"/>
</dbReference>
<reference evidence="6" key="1">
    <citation type="journal article" date="2017" name="Nat. Ecol. Evol.">
        <title>Genome expansion and lineage-specific genetic innovations in the forest pathogenic fungi Armillaria.</title>
        <authorList>
            <person name="Sipos G."/>
            <person name="Prasanna A.N."/>
            <person name="Walter M.C."/>
            <person name="O'Connor E."/>
            <person name="Balint B."/>
            <person name="Krizsan K."/>
            <person name="Kiss B."/>
            <person name="Hess J."/>
            <person name="Varga T."/>
            <person name="Slot J."/>
            <person name="Riley R."/>
            <person name="Boka B."/>
            <person name="Rigling D."/>
            <person name="Barry K."/>
            <person name="Lee J."/>
            <person name="Mihaltcheva S."/>
            <person name="LaButti K."/>
            <person name="Lipzen A."/>
            <person name="Waldron R."/>
            <person name="Moloney N.M."/>
            <person name="Sperisen C."/>
            <person name="Kredics L."/>
            <person name="Vagvoelgyi C."/>
            <person name="Patrignani A."/>
            <person name="Fitzpatrick D."/>
            <person name="Nagy I."/>
            <person name="Doyle S."/>
            <person name="Anderson J.B."/>
            <person name="Grigoriev I.V."/>
            <person name="Gueldener U."/>
            <person name="Muensterkoetter M."/>
            <person name="Nagy L.G."/>
        </authorList>
    </citation>
    <scope>NUCLEOTIDE SEQUENCE [LARGE SCALE GENOMIC DNA]</scope>
    <source>
        <strain evidence="6">C18/9</strain>
    </source>
</reference>
<dbReference type="InterPro" id="IPR050211">
    <property type="entry name" value="FOX_domain-containing"/>
</dbReference>
<feature type="domain" description="Fork-head" evidence="4">
    <location>
        <begin position="340"/>
        <end position="432"/>
    </location>
</feature>
<dbReference type="PANTHER" id="PTHR11829:SF343">
    <property type="entry name" value="FORK-HEAD DOMAIN-CONTAINING PROTEIN"/>
    <property type="match status" value="1"/>
</dbReference>
<feature type="compositionally biased region" description="Pro residues" evidence="3">
    <location>
        <begin position="283"/>
        <end position="296"/>
    </location>
</feature>
<feature type="compositionally biased region" description="Basic and acidic residues" evidence="3">
    <location>
        <begin position="107"/>
        <end position="122"/>
    </location>
</feature>
<feature type="region of interest" description="Disordered" evidence="3">
    <location>
        <begin position="669"/>
        <end position="830"/>
    </location>
</feature>
<dbReference type="PANTHER" id="PTHR11829">
    <property type="entry name" value="FORKHEAD BOX PROTEIN"/>
    <property type="match status" value="1"/>
</dbReference>
<feature type="compositionally biased region" description="Basic and acidic residues" evidence="3">
    <location>
        <begin position="467"/>
        <end position="476"/>
    </location>
</feature>
<feature type="compositionally biased region" description="Polar residues" evidence="3">
    <location>
        <begin position="8"/>
        <end position="17"/>
    </location>
</feature>
<feature type="compositionally biased region" description="Acidic residues" evidence="3">
    <location>
        <begin position="625"/>
        <end position="634"/>
    </location>
</feature>
<accession>A0A284R467</accession>
<dbReference type="EMBL" id="FUEG01000004">
    <property type="protein sequence ID" value="SJL03514.1"/>
    <property type="molecule type" value="Genomic_DNA"/>
</dbReference>
<sequence length="900" mass="97474">MADREGSPISQLLNTLGITREELHKRSDQMRQFLTTDSTYSSRVSDRDSSSKSSSASLLRSTSLSTMSASTSARSFSRASSSSMMDASPPPSTPIKSEPVDGPLPQRHHDTMEEVIERQRLARKERRDRKGRRDKERDFKTPRSHHRSPSPSASQSSAGFGSSLGSRDERADGSARSSSSVAEGREEGRPSPPPLTPQQSKYYRAHTASQSYSSLVKANPKQESPTPTRPQSVPVSQAGLHYYYAPYPLPVLYTAAPAESEATAAAELATPTPTRIIKAPVSKPSPLPPSSPPPSSPVSSPNKPIVNLVSSPGPMGPLPIEDEYDGLPYSLPAGPYSPNKPDCSYAALLGQAILSSPEHRLTLQEIYDWITIVYPYFKRGETTWMNSIRHVLSTTVCFRKVTRDRSLGRTLWAIWDEDLECFKGGGFRKQLCSDIKAKDKPNANGGTKRSRKISEGDGAPKNKRAKKEKEKEKDKVAPPPVLSAPLLPLFPPSRPTPHHQPYYESCIPKTLPSEIIFPPLPSTSGYRQLTDSKAAAQSSSTAAPSSEPSQTSGDDGDLNSPPSGEEKLTPPHLTSSSASASSVPSSLPDLTPNDSSSSPPVSSSDMEVDTEANLGVAPVSISGVDTDEDDEDVEQDVFTMQLKPVRFWGDADKQGGTLQPGIQLKYNVPDPMLATDDEDDEPVVKVTKGKKQKRTKDVPASPTLGLRSNPLKATKVAKNKSRLASPPPITEGPSTPTRKSTFAPSFLSPIHTPLSHRGLHMSPSASLAHYKSNLDPPPFVSYPEKTGDHDEVDEDGDNDPMRTPSRTRSAATSSALPVTPRRLFSLGDSPFRTPVGKSSFRSIYDPHDPTSLLDDELHRMGAAGHGDSPAGLFGKSRASLLYDSPGNVMGGSPDKWQRWW</sequence>
<dbReference type="OrthoDB" id="5954824at2759"/>
<feature type="compositionally biased region" description="Low complexity" evidence="3">
    <location>
        <begin position="149"/>
        <end position="165"/>
    </location>
</feature>
<dbReference type="Gene3D" id="1.10.10.10">
    <property type="entry name" value="Winged helix-like DNA-binding domain superfamily/Winged helix DNA-binding domain"/>
    <property type="match status" value="1"/>
</dbReference>
<feature type="compositionally biased region" description="Low complexity" evidence="3">
    <location>
        <begin position="532"/>
        <end position="552"/>
    </location>
</feature>
<keyword evidence="6" id="KW-1185">Reference proteome</keyword>
<feature type="compositionally biased region" description="Low complexity" evidence="3">
    <location>
        <begin position="51"/>
        <end position="87"/>
    </location>
</feature>
<comment type="subcellular location">
    <subcellularLocation>
        <location evidence="2">Nucleus</location>
    </subcellularLocation>
</comment>
<keyword evidence="1 2" id="KW-0238">DNA-binding</keyword>
<dbReference type="STRING" id="47428.A0A284R467"/>
<evidence type="ECO:0000259" key="4">
    <source>
        <dbReference type="PROSITE" id="PS50039"/>
    </source>
</evidence>
<feature type="region of interest" description="Disordered" evidence="3">
    <location>
        <begin position="438"/>
        <end position="496"/>
    </location>
</feature>
<dbReference type="SMART" id="SM00339">
    <property type="entry name" value="FH"/>
    <property type="match status" value="1"/>
</dbReference>
<feature type="region of interest" description="Disordered" evidence="3">
    <location>
        <begin position="518"/>
        <end position="634"/>
    </location>
</feature>
<dbReference type="GO" id="GO:0000978">
    <property type="term" value="F:RNA polymerase II cis-regulatory region sequence-specific DNA binding"/>
    <property type="evidence" value="ECO:0007669"/>
    <property type="project" value="TreeGrafter"/>
</dbReference>
<feature type="compositionally biased region" description="Basic and acidic residues" evidence="3">
    <location>
        <begin position="131"/>
        <end position="141"/>
    </location>
</feature>
<feature type="region of interest" description="Disordered" evidence="3">
    <location>
        <begin position="277"/>
        <end position="304"/>
    </location>
</feature>
<protein>
    <recommendedName>
        <fullName evidence="4">Fork-head domain-containing protein</fullName>
    </recommendedName>
</protein>
<dbReference type="OMA" id="TRIIKAP"/>
<dbReference type="PROSITE" id="PS50039">
    <property type="entry name" value="FORK_HEAD_3"/>
    <property type="match status" value="1"/>
</dbReference>
<evidence type="ECO:0000313" key="6">
    <source>
        <dbReference type="Proteomes" id="UP000219338"/>
    </source>
</evidence>
<proteinExistence type="predicted"/>
<dbReference type="InterPro" id="IPR036390">
    <property type="entry name" value="WH_DNA-bd_sf"/>
</dbReference>
<dbReference type="CDD" id="cd00059">
    <property type="entry name" value="FH_FOX"/>
    <property type="match status" value="1"/>
</dbReference>
<dbReference type="AlphaFoldDB" id="A0A284R467"/>
<feature type="DNA-binding region" description="Fork-head" evidence="2">
    <location>
        <begin position="340"/>
        <end position="432"/>
    </location>
</feature>
<organism evidence="5 6">
    <name type="scientific">Armillaria ostoyae</name>
    <name type="common">Armillaria root rot fungus</name>
    <dbReference type="NCBI Taxonomy" id="47428"/>
    <lineage>
        <taxon>Eukaryota</taxon>
        <taxon>Fungi</taxon>
        <taxon>Dikarya</taxon>
        <taxon>Basidiomycota</taxon>
        <taxon>Agaricomycotina</taxon>
        <taxon>Agaricomycetes</taxon>
        <taxon>Agaricomycetidae</taxon>
        <taxon>Agaricales</taxon>
        <taxon>Marasmiineae</taxon>
        <taxon>Physalacriaceae</taxon>
        <taxon>Armillaria</taxon>
    </lineage>
</organism>
<evidence type="ECO:0000256" key="2">
    <source>
        <dbReference type="PROSITE-ProRule" id="PRU00089"/>
    </source>
</evidence>
<dbReference type="GO" id="GO:0005634">
    <property type="term" value="C:nucleus"/>
    <property type="evidence" value="ECO:0007669"/>
    <property type="project" value="UniProtKB-SubCell"/>
</dbReference>
<evidence type="ECO:0000313" key="5">
    <source>
        <dbReference type="EMBL" id="SJL03514.1"/>
    </source>
</evidence>
<name>A0A284R467_ARMOS</name>
<dbReference type="PRINTS" id="PR00053">
    <property type="entry name" value="FORKHEAD"/>
</dbReference>
<evidence type="ECO:0000256" key="1">
    <source>
        <dbReference type="ARBA" id="ARBA00023125"/>
    </source>
</evidence>
<dbReference type="InterPro" id="IPR036388">
    <property type="entry name" value="WH-like_DNA-bd_sf"/>
</dbReference>
<dbReference type="GO" id="GO:0000981">
    <property type="term" value="F:DNA-binding transcription factor activity, RNA polymerase II-specific"/>
    <property type="evidence" value="ECO:0007669"/>
    <property type="project" value="TreeGrafter"/>
</dbReference>
<feature type="compositionally biased region" description="Pro residues" evidence="3">
    <location>
        <begin position="477"/>
        <end position="495"/>
    </location>
</feature>
<keyword evidence="2" id="KW-0539">Nucleus</keyword>
<dbReference type="Proteomes" id="UP000219338">
    <property type="component" value="Unassembled WGS sequence"/>
</dbReference>
<feature type="compositionally biased region" description="Low complexity" evidence="3">
    <location>
        <begin position="570"/>
        <end position="604"/>
    </location>
</feature>